<organism evidence="4 5">
    <name type="scientific">Pseudotabrizicola alkalilacus</name>
    <dbReference type="NCBI Taxonomy" id="2305252"/>
    <lineage>
        <taxon>Bacteria</taxon>
        <taxon>Pseudomonadati</taxon>
        <taxon>Pseudomonadota</taxon>
        <taxon>Alphaproteobacteria</taxon>
        <taxon>Rhodobacterales</taxon>
        <taxon>Paracoccaceae</taxon>
        <taxon>Pseudotabrizicola</taxon>
    </lineage>
</organism>
<dbReference type="RefSeq" id="WP_118155847.1">
    <property type="nucleotide sequence ID" value="NZ_QWEY01000015.1"/>
</dbReference>
<comment type="caution">
    <text evidence="4">The sequence shown here is derived from an EMBL/GenBank/DDBJ whole genome shotgun (WGS) entry which is preliminary data.</text>
</comment>
<evidence type="ECO:0000313" key="4">
    <source>
        <dbReference type="EMBL" id="RGP35475.1"/>
    </source>
</evidence>
<feature type="domain" description="Bacterial surface antigen (D15)" evidence="3">
    <location>
        <begin position="133"/>
        <end position="429"/>
    </location>
</feature>
<dbReference type="AlphaFoldDB" id="A0A411YXM5"/>
<sequence>MTQPFLSFRAAFPFALLAGLTTIAQPVMGRVYQSVEVRGAEFIPEDDIRLTCGDLQGIDLDALQLRSVEECLMSTGVFERVSVAGQGEALVIDVTEVETRPGRIDVGVAWVSDHGLTGTLAYEQFNLIPDAFLGIKSSYNREHRSYAVNLYHKETFGPALHFGLDIAGERTSFDDQSFSTRRDLVEAYLAWTPQEDLRLEFGLGYRDHRLFDVAAIASPLLRAERGTISAPFLHFAADYTHGTEEDKQSYSVRLDQYVWNIGTGSGVAETRLDARSRFALGEKSALLVGLQGGLVAGRSDYETTVLDRAFVGGEGFRGFAPRGLGPADAGDRLGGNRYVVGSVEVRRALGVQSDNPFYGGVFMDFGSVWSLDNTLGGTIDDAAYFRNSIGLSLTFEVAKVPVSLYVATPVKQRAGDKRQVFGLSAAARF</sequence>
<gene>
    <name evidence="4" type="ORF">D1012_19790</name>
</gene>
<comment type="subcellular location">
    <subcellularLocation>
        <location evidence="1">Membrane</location>
    </subcellularLocation>
</comment>
<keyword evidence="5" id="KW-1185">Reference proteome</keyword>
<evidence type="ECO:0000259" key="3">
    <source>
        <dbReference type="Pfam" id="PF01103"/>
    </source>
</evidence>
<accession>A0A411YXM5</accession>
<evidence type="ECO:0000313" key="5">
    <source>
        <dbReference type="Proteomes" id="UP000284547"/>
    </source>
</evidence>
<name>A0A411YXM5_9RHOB</name>
<protein>
    <recommendedName>
        <fullName evidence="3">Bacterial surface antigen (D15) domain-containing protein</fullName>
    </recommendedName>
</protein>
<dbReference type="EMBL" id="QWEY01000015">
    <property type="protein sequence ID" value="RGP35475.1"/>
    <property type="molecule type" value="Genomic_DNA"/>
</dbReference>
<evidence type="ECO:0000256" key="1">
    <source>
        <dbReference type="ARBA" id="ARBA00004370"/>
    </source>
</evidence>
<keyword evidence="2" id="KW-0472">Membrane</keyword>
<reference evidence="4 5" key="1">
    <citation type="submission" date="2018-08" db="EMBL/GenBank/DDBJ databases">
        <title>Flavobacterium tibetense sp. nov., isolated from a wetland YonghuCo on Tibetan Plateau.</title>
        <authorList>
            <person name="Phurbu D."/>
            <person name="Lu H."/>
            <person name="Xing P."/>
        </authorList>
    </citation>
    <scope>NUCLEOTIDE SEQUENCE [LARGE SCALE GENOMIC DNA]</scope>
    <source>
        <strain evidence="4 5">DJC</strain>
    </source>
</reference>
<evidence type="ECO:0000256" key="2">
    <source>
        <dbReference type="ARBA" id="ARBA00023136"/>
    </source>
</evidence>
<dbReference type="Pfam" id="PF01103">
    <property type="entry name" value="Omp85"/>
    <property type="match status" value="1"/>
</dbReference>
<dbReference type="Gene3D" id="2.40.160.50">
    <property type="entry name" value="membrane protein fhac: a member of the omp85/tpsb transporter family"/>
    <property type="match status" value="1"/>
</dbReference>
<dbReference type="InterPro" id="IPR000184">
    <property type="entry name" value="Bac_surfAg_D15"/>
</dbReference>
<dbReference type="OrthoDB" id="9803054at2"/>
<dbReference type="Proteomes" id="UP000284547">
    <property type="component" value="Unassembled WGS sequence"/>
</dbReference>
<proteinExistence type="predicted"/>
<dbReference type="GO" id="GO:0019867">
    <property type="term" value="C:outer membrane"/>
    <property type="evidence" value="ECO:0007669"/>
    <property type="project" value="InterPro"/>
</dbReference>